<accession>A0A518FZ63</accession>
<proteinExistence type="predicted"/>
<dbReference type="PROSITE" id="PS51257">
    <property type="entry name" value="PROKAR_LIPOPROTEIN"/>
    <property type="match status" value="1"/>
</dbReference>
<sequence>MRVYQYLVLTVALTFFAGCSESIGERKEPIALDKIPADIIKVAQNEHPDLKFESAFTEIEDGQPVYEIRGKTKNGKIIEVEVTKDGKLLK</sequence>
<dbReference type="Proteomes" id="UP000320839">
    <property type="component" value="Chromosome"/>
</dbReference>
<dbReference type="RefSeq" id="WP_145108230.1">
    <property type="nucleotide sequence ID" value="NZ_CP036277.1"/>
</dbReference>
<dbReference type="InterPro" id="IPR025711">
    <property type="entry name" value="PepSY"/>
</dbReference>
<evidence type="ECO:0000313" key="1">
    <source>
        <dbReference type="EMBL" id="QDV21633.1"/>
    </source>
</evidence>
<dbReference type="AlphaFoldDB" id="A0A518AEI5"/>
<name>A0A518AEI5_9PLAN</name>
<organism evidence="1 2">
    <name type="scientific">Gimesia panareensis</name>
    <dbReference type="NCBI Taxonomy" id="2527978"/>
    <lineage>
        <taxon>Bacteria</taxon>
        <taxon>Pseudomonadati</taxon>
        <taxon>Planctomycetota</taxon>
        <taxon>Planctomycetia</taxon>
        <taxon>Planctomycetales</taxon>
        <taxon>Planctomycetaceae</taxon>
        <taxon>Gimesia</taxon>
    </lineage>
</organism>
<dbReference type="EMBL" id="CP036317">
    <property type="protein sequence ID" value="QDV21633.1"/>
    <property type="molecule type" value="Genomic_DNA"/>
</dbReference>
<dbReference type="Pfam" id="PF03413">
    <property type="entry name" value="PepSY"/>
    <property type="match status" value="1"/>
</dbReference>
<protein>
    <submittedName>
        <fullName evidence="1">Uncharacterized protein</fullName>
    </submittedName>
</protein>
<reference evidence="1 2" key="1">
    <citation type="submission" date="2019-02" db="EMBL/GenBank/DDBJ databases">
        <title>Deep-cultivation of Planctomycetes and their phenomic and genomic characterization uncovers novel biology.</title>
        <authorList>
            <person name="Wiegand S."/>
            <person name="Jogler M."/>
            <person name="Boedeker C."/>
            <person name="Pinto D."/>
            <person name="Vollmers J."/>
            <person name="Rivas-Marin E."/>
            <person name="Kohn T."/>
            <person name="Peeters S.H."/>
            <person name="Heuer A."/>
            <person name="Rast P."/>
            <person name="Oberbeckmann S."/>
            <person name="Bunk B."/>
            <person name="Jeske O."/>
            <person name="Meyerdierks A."/>
            <person name="Storesund J.E."/>
            <person name="Kallscheuer N."/>
            <person name="Luecker S."/>
            <person name="Lage O.M."/>
            <person name="Pohl T."/>
            <person name="Merkel B.J."/>
            <person name="Hornburger P."/>
            <person name="Mueller R.-W."/>
            <person name="Bruemmer F."/>
            <person name="Labrenz M."/>
            <person name="Spormann A.M."/>
            <person name="Op den Camp H."/>
            <person name="Overmann J."/>
            <person name="Amann R."/>
            <person name="Jetten M.S.M."/>
            <person name="Mascher T."/>
            <person name="Medema M.H."/>
            <person name="Devos D.P."/>
            <person name="Kaster A.-K."/>
            <person name="Ovreas L."/>
            <person name="Rohde M."/>
            <person name="Galperin M.Y."/>
            <person name="Jogler C."/>
        </authorList>
    </citation>
    <scope>NUCLEOTIDE SEQUENCE [LARGE SCALE GENOMIC DNA]</scope>
    <source>
        <strain evidence="1 2">Pan153</strain>
    </source>
</reference>
<accession>A0A518AEI5</accession>
<gene>
    <name evidence="1" type="ORF">Pan153_63230</name>
</gene>
<evidence type="ECO:0000313" key="2">
    <source>
        <dbReference type="Proteomes" id="UP000320839"/>
    </source>
</evidence>
<dbReference type="Gene3D" id="3.10.450.40">
    <property type="match status" value="1"/>
</dbReference>